<accession>A0A7X8SKN7</accession>
<name>A0A7X8SKN7_9BACT</name>
<keyword evidence="1" id="KW-0472">Membrane</keyword>
<dbReference type="RefSeq" id="WP_168882711.1">
    <property type="nucleotide sequence ID" value="NZ_JABAIL010000003.1"/>
</dbReference>
<keyword evidence="1" id="KW-0812">Transmembrane</keyword>
<sequence>MNRKRKFILSMYSVIAFWVSLVAIYYYNVINTRVLDINENYITPDVQMLMDIDSTFDDKIYLENREENSSIILFDN</sequence>
<dbReference type="Proteomes" id="UP000585050">
    <property type="component" value="Unassembled WGS sequence"/>
</dbReference>
<protein>
    <submittedName>
        <fullName evidence="2">Uncharacterized protein</fullName>
    </submittedName>
</protein>
<evidence type="ECO:0000313" key="2">
    <source>
        <dbReference type="EMBL" id="NLR92004.1"/>
    </source>
</evidence>
<dbReference type="AlphaFoldDB" id="A0A7X8SKN7"/>
<evidence type="ECO:0000313" key="3">
    <source>
        <dbReference type="Proteomes" id="UP000585050"/>
    </source>
</evidence>
<evidence type="ECO:0000256" key="1">
    <source>
        <dbReference type="SAM" id="Phobius"/>
    </source>
</evidence>
<feature type="transmembrane region" description="Helical" evidence="1">
    <location>
        <begin position="7"/>
        <end position="27"/>
    </location>
</feature>
<keyword evidence="1" id="KW-1133">Transmembrane helix</keyword>
<dbReference type="EMBL" id="JABAIL010000003">
    <property type="protein sequence ID" value="NLR92004.1"/>
    <property type="molecule type" value="Genomic_DNA"/>
</dbReference>
<comment type="caution">
    <text evidence="2">The sequence shown here is derived from an EMBL/GenBank/DDBJ whole genome shotgun (WGS) entry which is preliminary data.</text>
</comment>
<reference evidence="2 3" key="1">
    <citation type="submission" date="2020-04" db="EMBL/GenBank/DDBJ databases">
        <title>Flammeovirga sp. SR4, a novel species isolated from seawater.</title>
        <authorList>
            <person name="Wang X."/>
        </authorList>
    </citation>
    <scope>NUCLEOTIDE SEQUENCE [LARGE SCALE GENOMIC DNA]</scope>
    <source>
        <strain evidence="2 3">SR4</strain>
    </source>
</reference>
<gene>
    <name evidence="2" type="ORF">HGP29_12335</name>
</gene>
<proteinExistence type="predicted"/>
<organism evidence="2 3">
    <name type="scientific">Flammeovirga agarivorans</name>
    <dbReference type="NCBI Taxonomy" id="2726742"/>
    <lineage>
        <taxon>Bacteria</taxon>
        <taxon>Pseudomonadati</taxon>
        <taxon>Bacteroidota</taxon>
        <taxon>Cytophagia</taxon>
        <taxon>Cytophagales</taxon>
        <taxon>Flammeovirgaceae</taxon>
        <taxon>Flammeovirga</taxon>
    </lineage>
</organism>
<keyword evidence="3" id="KW-1185">Reference proteome</keyword>